<keyword evidence="4" id="KW-1185">Reference proteome</keyword>
<protein>
    <recommendedName>
        <fullName evidence="2">Helix-turn-helix domain-containing protein</fullName>
    </recommendedName>
</protein>
<feature type="coiled-coil region" evidence="1">
    <location>
        <begin position="108"/>
        <end position="149"/>
    </location>
</feature>
<reference evidence="4" key="1">
    <citation type="journal article" date="2023" name="Int. J. Syst. Evol. Microbiol.">
        <title>Claveliimonas bilis gen. nov., sp. nov., deoxycholic acid-producing bacteria isolated from human faeces, and reclassification of Sellimonas monacensis Zenner et al. 2021 as Claveliimonas monacensis comb. nov.</title>
        <authorList>
            <person name="Hisatomi A."/>
            <person name="Kastawa N.W.E.P.G."/>
            <person name="Song I."/>
            <person name="Ohkuma M."/>
            <person name="Fukiya S."/>
            <person name="Sakamoto M."/>
        </authorList>
    </citation>
    <scope>NUCLEOTIDE SEQUENCE [LARGE SCALE GENOMIC DNA]</scope>
    <source>
        <strain evidence="4">12BBH14</strain>
    </source>
</reference>
<dbReference type="EMBL" id="AP027742">
    <property type="protein sequence ID" value="BDZ78248.1"/>
    <property type="molecule type" value="Genomic_DNA"/>
</dbReference>
<feature type="domain" description="Helix-turn-helix" evidence="2">
    <location>
        <begin position="4"/>
        <end position="52"/>
    </location>
</feature>
<dbReference type="InterPro" id="IPR009061">
    <property type="entry name" value="DNA-bd_dom_put_sf"/>
</dbReference>
<evidence type="ECO:0000256" key="1">
    <source>
        <dbReference type="SAM" id="Coils"/>
    </source>
</evidence>
<dbReference type="InterPro" id="IPR041657">
    <property type="entry name" value="HTH_17"/>
</dbReference>
<dbReference type="Gene3D" id="1.10.1660.10">
    <property type="match status" value="1"/>
</dbReference>
<evidence type="ECO:0000313" key="3">
    <source>
        <dbReference type="EMBL" id="BDZ78248.1"/>
    </source>
</evidence>
<keyword evidence="1" id="KW-0175">Coiled coil</keyword>
<gene>
    <name evidence="3" type="ORF">Lac1_24310</name>
</gene>
<dbReference type="Pfam" id="PF12728">
    <property type="entry name" value="HTH_17"/>
    <property type="match status" value="1"/>
</dbReference>
<dbReference type="Proteomes" id="UP001305815">
    <property type="component" value="Chromosome"/>
</dbReference>
<dbReference type="RefSeq" id="WP_316265294.1">
    <property type="nucleotide sequence ID" value="NZ_AP027742.1"/>
</dbReference>
<sequence length="155" mass="17530">MKTYTVKEISEMLNTNPETVRRWIRDKKLDATIESKKGGHIVYEAALREFLKTSPKYAAMAKTSLIGAAVLPTVMVGGLIAQKLIDSEQLKKARISTQDVILFLQSEIQKCQDAIKSKESAIHQLRKQIQADETQITEFQKLIESLSNEKEDAHE</sequence>
<accession>A0ABN6YXY6</accession>
<evidence type="ECO:0000313" key="4">
    <source>
        <dbReference type="Proteomes" id="UP001305815"/>
    </source>
</evidence>
<dbReference type="SUPFAM" id="SSF46955">
    <property type="entry name" value="Putative DNA-binding domain"/>
    <property type="match status" value="1"/>
</dbReference>
<organism evidence="3 4">
    <name type="scientific">Claveliimonas bilis</name>
    <dbReference type="NCBI Taxonomy" id="3028070"/>
    <lineage>
        <taxon>Bacteria</taxon>
        <taxon>Bacillati</taxon>
        <taxon>Bacillota</taxon>
        <taxon>Clostridia</taxon>
        <taxon>Lachnospirales</taxon>
        <taxon>Lachnospiraceae</taxon>
        <taxon>Claveliimonas</taxon>
    </lineage>
</organism>
<proteinExistence type="predicted"/>
<evidence type="ECO:0000259" key="2">
    <source>
        <dbReference type="Pfam" id="PF12728"/>
    </source>
</evidence>
<name>A0ABN6YXY6_9FIRM</name>